<evidence type="ECO:0000256" key="1">
    <source>
        <dbReference type="SAM" id="MobiDB-lite"/>
    </source>
</evidence>
<feature type="compositionally biased region" description="Basic and acidic residues" evidence="1">
    <location>
        <begin position="1"/>
        <end position="10"/>
    </location>
</feature>
<gene>
    <name evidence="2" type="ORF">OTU49_015329</name>
</gene>
<feature type="region of interest" description="Disordered" evidence="1">
    <location>
        <begin position="1"/>
        <end position="34"/>
    </location>
</feature>
<dbReference type="AlphaFoldDB" id="A0AAW0YEV4"/>
<accession>A0AAW0YEV4</accession>
<feature type="compositionally biased region" description="Basic and acidic residues" evidence="1">
    <location>
        <begin position="87"/>
        <end position="99"/>
    </location>
</feature>
<protein>
    <submittedName>
        <fullName evidence="2">Uncharacterized protein</fullName>
    </submittedName>
</protein>
<keyword evidence="3" id="KW-1185">Reference proteome</keyword>
<feature type="compositionally biased region" description="Polar residues" evidence="1">
    <location>
        <begin position="179"/>
        <end position="188"/>
    </location>
</feature>
<feature type="region of interest" description="Disordered" evidence="1">
    <location>
        <begin position="72"/>
        <end position="99"/>
    </location>
</feature>
<feature type="non-terminal residue" evidence="2">
    <location>
        <position position="188"/>
    </location>
</feature>
<dbReference type="Proteomes" id="UP001445076">
    <property type="component" value="Unassembled WGS sequence"/>
</dbReference>
<dbReference type="EMBL" id="JARKIK010000008">
    <property type="protein sequence ID" value="KAK8750233.1"/>
    <property type="molecule type" value="Genomic_DNA"/>
</dbReference>
<comment type="caution">
    <text evidence="2">The sequence shown here is derived from an EMBL/GenBank/DDBJ whole genome shotgun (WGS) entry which is preliminary data.</text>
</comment>
<feature type="compositionally biased region" description="Basic residues" evidence="1">
    <location>
        <begin position="22"/>
        <end position="34"/>
    </location>
</feature>
<feature type="compositionally biased region" description="Basic and acidic residues" evidence="1">
    <location>
        <begin position="164"/>
        <end position="176"/>
    </location>
</feature>
<evidence type="ECO:0000313" key="3">
    <source>
        <dbReference type="Proteomes" id="UP001445076"/>
    </source>
</evidence>
<evidence type="ECO:0000313" key="2">
    <source>
        <dbReference type="EMBL" id="KAK8750233.1"/>
    </source>
</evidence>
<organism evidence="2 3">
    <name type="scientific">Cherax quadricarinatus</name>
    <name type="common">Australian red claw crayfish</name>
    <dbReference type="NCBI Taxonomy" id="27406"/>
    <lineage>
        <taxon>Eukaryota</taxon>
        <taxon>Metazoa</taxon>
        <taxon>Ecdysozoa</taxon>
        <taxon>Arthropoda</taxon>
        <taxon>Crustacea</taxon>
        <taxon>Multicrustacea</taxon>
        <taxon>Malacostraca</taxon>
        <taxon>Eumalacostraca</taxon>
        <taxon>Eucarida</taxon>
        <taxon>Decapoda</taxon>
        <taxon>Pleocyemata</taxon>
        <taxon>Astacidea</taxon>
        <taxon>Parastacoidea</taxon>
        <taxon>Parastacidae</taxon>
        <taxon>Cherax</taxon>
    </lineage>
</organism>
<feature type="non-terminal residue" evidence="2">
    <location>
        <position position="1"/>
    </location>
</feature>
<feature type="region of interest" description="Disordered" evidence="1">
    <location>
        <begin position="160"/>
        <end position="188"/>
    </location>
</feature>
<reference evidence="2 3" key="1">
    <citation type="journal article" date="2024" name="BMC Genomics">
        <title>Genome assembly of redclaw crayfish (Cherax quadricarinatus) provides insights into its immune adaptation and hypoxia tolerance.</title>
        <authorList>
            <person name="Liu Z."/>
            <person name="Zheng J."/>
            <person name="Li H."/>
            <person name="Fang K."/>
            <person name="Wang S."/>
            <person name="He J."/>
            <person name="Zhou D."/>
            <person name="Weng S."/>
            <person name="Chi M."/>
            <person name="Gu Z."/>
            <person name="He J."/>
            <person name="Li F."/>
            <person name="Wang M."/>
        </authorList>
    </citation>
    <scope>NUCLEOTIDE SEQUENCE [LARGE SCALE GENOMIC DNA]</scope>
    <source>
        <strain evidence="2">ZL_2023a</strain>
    </source>
</reference>
<sequence length="188" mass="22118">FFKSHRRDDSGVELGSSPLEHQHHHLPHQHHHLPHQHHYLPLEYHNLPLEYHQHRRHTLCYQHAIDLDCGKRRSSEECSQSEGSECEVERGRELESPRYHDDNISVQSEMMLEAPPEGVEGEEAAEPGGRRFRRSRNHQFRIGRRFSSQKMVRKMKKAVHFGRKSAEDDIDIEVHPTKLSATPQQQQQ</sequence>
<name>A0AAW0YEV4_CHEQU</name>
<proteinExistence type="predicted"/>